<gene>
    <name evidence="6" type="ORF">DRB17_15325</name>
</gene>
<dbReference type="Proteomes" id="UP000253941">
    <property type="component" value="Unassembled WGS sequence"/>
</dbReference>
<comment type="subcellular location">
    <subcellularLocation>
        <location evidence="1">Periplasm</location>
    </subcellularLocation>
</comment>
<comment type="similarity">
    <text evidence="2">Belongs to the bacterial solute-binding protein 5 family.</text>
</comment>
<evidence type="ECO:0000256" key="4">
    <source>
        <dbReference type="ARBA" id="ARBA00022729"/>
    </source>
</evidence>
<evidence type="ECO:0000259" key="5">
    <source>
        <dbReference type="Pfam" id="PF00496"/>
    </source>
</evidence>
<dbReference type="PROSITE" id="PS51318">
    <property type="entry name" value="TAT"/>
    <property type="match status" value="1"/>
</dbReference>
<reference evidence="6 7" key="1">
    <citation type="submission" date="2018-07" db="EMBL/GenBank/DDBJ databases">
        <title>Venubactetium sediminum gen. nov., sp. nov., isolated from a marine solar saltern.</title>
        <authorList>
            <person name="Wang S."/>
        </authorList>
    </citation>
    <scope>NUCLEOTIDE SEQUENCE [LARGE SCALE GENOMIC DNA]</scope>
    <source>
        <strain evidence="6 7">WD2A32</strain>
    </source>
</reference>
<dbReference type="PANTHER" id="PTHR30290:SF10">
    <property type="entry name" value="PERIPLASMIC OLIGOPEPTIDE-BINDING PROTEIN-RELATED"/>
    <property type="match status" value="1"/>
</dbReference>
<dbReference type="PIRSF" id="PIRSF002741">
    <property type="entry name" value="MppA"/>
    <property type="match status" value="1"/>
</dbReference>
<dbReference type="Gene3D" id="3.90.76.10">
    <property type="entry name" value="Dipeptide-binding Protein, Domain 1"/>
    <property type="match status" value="1"/>
</dbReference>
<dbReference type="InterPro" id="IPR006311">
    <property type="entry name" value="TAT_signal"/>
</dbReference>
<dbReference type="InterPro" id="IPR030678">
    <property type="entry name" value="Peptide/Ni-bd"/>
</dbReference>
<keyword evidence="7" id="KW-1185">Reference proteome</keyword>
<evidence type="ECO:0000313" key="6">
    <source>
        <dbReference type="EMBL" id="RDD60957.1"/>
    </source>
</evidence>
<dbReference type="Gene3D" id="3.10.105.10">
    <property type="entry name" value="Dipeptide-binding Protein, Domain 3"/>
    <property type="match status" value="1"/>
</dbReference>
<dbReference type="NCBIfam" id="TIGR01409">
    <property type="entry name" value="TAT_signal_seq"/>
    <property type="match status" value="1"/>
</dbReference>
<dbReference type="Pfam" id="PF00496">
    <property type="entry name" value="SBP_bac_5"/>
    <property type="match status" value="1"/>
</dbReference>
<dbReference type="GO" id="GO:0043190">
    <property type="term" value="C:ATP-binding cassette (ABC) transporter complex"/>
    <property type="evidence" value="ECO:0007669"/>
    <property type="project" value="InterPro"/>
</dbReference>
<organism evidence="6 7">
    <name type="scientific">Ferruginivarius sediminum</name>
    <dbReference type="NCBI Taxonomy" id="2661937"/>
    <lineage>
        <taxon>Bacteria</taxon>
        <taxon>Pseudomonadati</taxon>
        <taxon>Pseudomonadota</taxon>
        <taxon>Alphaproteobacteria</taxon>
        <taxon>Rhodospirillales</taxon>
        <taxon>Rhodospirillaceae</taxon>
        <taxon>Ferruginivarius</taxon>
    </lineage>
</organism>
<dbReference type="GO" id="GO:0030288">
    <property type="term" value="C:outer membrane-bounded periplasmic space"/>
    <property type="evidence" value="ECO:0007669"/>
    <property type="project" value="UniProtKB-ARBA"/>
</dbReference>
<evidence type="ECO:0000256" key="2">
    <source>
        <dbReference type="ARBA" id="ARBA00005695"/>
    </source>
</evidence>
<dbReference type="SUPFAM" id="SSF53850">
    <property type="entry name" value="Periplasmic binding protein-like II"/>
    <property type="match status" value="1"/>
</dbReference>
<feature type="domain" description="Solute-binding protein family 5" evidence="5">
    <location>
        <begin position="95"/>
        <end position="445"/>
    </location>
</feature>
<name>A0A369T9V7_9PROT</name>
<accession>A0A369T9V7</accession>
<dbReference type="InterPro" id="IPR000914">
    <property type="entry name" value="SBP_5_dom"/>
</dbReference>
<evidence type="ECO:0000256" key="3">
    <source>
        <dbReference type="ARBA" id="ARBA00022448"/>
    </source>
</evidence>
<dbReference type="GO" id="GO:1904680">
    <property type="term" value="F:peptide transmembrane transporter activity"/>
    <property type="evidence" value="ECO:0007669"/>
    <property type="project" value="TreeGrafter"/>
</dbReference>
<evidence type="ECO:0000313" key="7">
    <source>
        <dbReference type="Proteomes" id="UP000253941"/>
    </source>
</evidence>
<proteinExistence type="inferred from homology"/>
<dbReference type="InterPro" id="IPR019546">
    <property type="entry name" value="TAT_signal_bac_arc"/>
</dbReference>
<dbReference type="AlphaFoldDB" id="A0A369T9V7"/>
<evidence type="ECO:0000256" key="1">
    <source>
        <dbReference type="ARBA" id="ARBA00004418"/>
    </source>
</evidence>
<dbReference type="EMBL" id="QPMH01000017">
    <property type="protein sequence ID" value="RDD60957.1"/>
    <property type="molecule type" value="Genomic_DNA"/>
</dbReference>
<dbReference type="InterPro" id="IPR039424">
    <property type="entry name" value="SBP_5"/>
</dbReference>
<keyword evidence="4" id="KW-0732">Signal</keyword>
<dbReference type="RefSeq" id="WP_114583096.1">
    <property type="nucleotide sequence ID" value="NZ_QPMH01000017.1"/>
</dbReference>
<sequence length="529" mass="58573">MAEIDRLKNLLSKGIISRREFMVAAAAAGISASSASLIVPSPAYAAPKRGGHFQLGLGAGSTTDSLDPGRYLDIYMQTVGHSLHNFLTEVTEDGELVGELAESWEASSDATEWTFKLRKGVTFHNGKPLEAEDVVASFNHHRGEDSQSAAKGIVDPIKDIRADGKDTVVFTLEAGNADFSYITSDYHLPIMPSKDGKVDATSGVGCGGYVLKKFDPGVETVVERNPDYWKDDRAWFDQITFVAIKDVAARTNALRTGQIHAMDRADLKTINLLERDPSLNILSVTGSQIYTVPMITTAEPFNDNNVRLALKHAVDRQELVDKILQGYGRVGNDQPIGPSYRYHADLPQREYDPEKAKHYLKKAGMDSLTVNLSASDAAFVGAVDAAVLYKEHAAKAGININVVREPSDGYWENVWMKKPWCMCYWSGRATADWMFSIAYAEDANWNDTDWKHDRFNKLLKEARSELDGNKRAEMYAEMQTIVRDEGGVALPVFADYVNAAAKNVATGKIGNNWDMDGLRVAERWWFKDA</sequence>
<comment type="caution">
    <text evidence="6">The sequence shown here is derived from an EMBL/GenBank/DDBJ whole genome shotgun (WGS) entry which is preliminary data.</text>
</comment>
<protein>
    <submittedName>
        <fullName evidence="6">Peptide ABC transporter substrate-binding protein</fullName>
    </submittedName>
</protein>
<dbReference type="GO" id="GO:0015833">
    <property type="term" value="P:peptide transport"/>
    <property type="evidence" value="ECO:0007669"/>
    <property type="project" value="TreeGrafter"/>
</dbReference>
<dbReference type="Gene3D" id="3.40.190.10">
    <property type="entry name" value="Periplasmic binding protein-like II"/>
    <property type="match status" value="1"/>
</dbReference>
<dbReference type="CDD" id="cd08503">
    <property type="entry name" value="PBP2_NikA_DppA_OppA_like_17"/>
    <property type="match status" value="1"/>
</dbReference>
<dbReference type="PANTHER" id="PTHR30290">
    <property type="entry name" value="PERIPLASMIC BINDING COMPONENT OF ABC TRANSPORTER"/>
    <property type="match status" value="1"/>
</dbReference>
<keyword evidence="3" id="KW-0813">Transport</keyword>